<keyword evidence="5" id="KW-1185">Reference proteome</keyword>
<name>A0AAW2BJJ8_9ROSI</name>
<dbReference type="InterPro" id="IPR025836">
    <property type="entry name" value="Zn_knuckle_CX2CX4HX4C"/>
</dbReference>
<proteinExistence type="predicted"/>
<feature type="transmembrane region" description="Helical" evidence="1">
    <location>
        <begin position="421"/>
        <end position="444"/>
    </location>
</feature>
<accession>A0AAW2BJJ8</accession>
<dbReference type="InterPro" id="IPR025558">
    <property type="entry name" value="DUF4283"/>
</dbReference>
<evidence type="ECO:0000259" key="3">
    <source>
        <dbReference type="Pfam" id="PF14392"/>
    </source>
</evidence>
<feature type="domain" description="Zinc knuckle CX2CX4HX4C" evidence="3">
    <location>
        <begin position="168"/>
        <end position="215"/>
    </location>
</feature>
<evidence type="ECO:0000313" key="5">
    <source>
        <dbReference type="Proteomes" id="UP001459277"/>
    </source>
</evidence>
<dbReference type="Pfam" id="PF14392">
    <property type="entry name" value="zf-CCHC_4"/>
    <property type="match status" value="1"/>
</dbReference>
<feature type="transmembrane region" description="Helical" evidence="1">
    <location>
        <begin position="394"/>
        <end position="415"/>
    </location>
</feature>
<dbReference type="Proteomes" id="UP001459277">
    <property type="component" value="Unassembled WGS sequence"/>
</dbReference>
<keyword evidence="1" id="KW-0812">Transmembrane</keyword>
<dbReference type="PANTHER" id="PTHR34124:SF2">
    <property type="entry name" value="F16B3.27 PROTEIN-RELATED"/>
    <property type="match status" value="1"/>
</dbReference>
<reference evidence="4 5" key="1">
    <citation type="submission" date="2024-01" db="EMBL/GenBank/DDBJ databases">
        <title>A telomere-to-telomere, gap-free genome of sweet tea (Lithocarpus litseifolius).</title>
        <authorList>
            <person name="Zhou J."/>
        </authorList>
    </citation>
    <scope>NUCLEOTIDE SEQUENCE [LARGE SCALE GENOMIC DNA]</scope>
    <source>
        <strain evidence="4">Zhou-2022a</strain>
        <tissue evidence="4">Leaf</tissue>
    </source>
</reference>
<evidence type="ECO:0008006" key="6">
    <source>
        <dbReference type="Google" id="ProtNLM"/>
    </source>
</evidence>
<evidence type="ECO:0000256" key="1">
    <source>
        <dbReference type="SAM" id="Phobius"/>
    </source>
</evidence>
<keyword evidence="1" id="KW-1133">Transmembrane helix</keyword>
<feature type="domain" description="DUF4283" evidence="2">
    <location>
        <begin position="33"/>
        <end position="108"/>
    </location>
</feature>
<dbReference type="AlphaFoldDB" id="A0AAW2BJJ8"/>
<organism evidence="4 5">
    <name type="scientific">Lithocarpus litseifolius</name>
    <dbReference type="NCBI Taxonomy" id="425828"/>
    <lineage>
        <taxon>Eukaryota</taxon>
        <taxon>Viridiplantae</taxon>
        <taxon>Streptophyta</taxon>
        <taxon>Embryophyta</taxon>
        <taxon>Tracheophyta</taxon>
        <taxon>Spermatophyta</taxon>
        <taxon>Magnoliopsida</taxon>
        <taxon>eudicotyledons</taxon>
        <taxon>Gunneridae</taxon>
        <taxon>Pentapetalae</taxon>
        <taxon>rosids</taxon>
        <taxon>fabids</taxon>
        <taxon>Fagales</taxon>
        <taxon>Fagaceae</taxon>
        <taxon>Lithocarpus</taxon>
    </lineage>
</organism>
<dbReference type="Pfam" id="PF14111">
    <property type="entry name" value="DUF4283"/>
    <property type="match status" value="1"/>
</dbReference>
<comment type="caution">
    <text evidence="4">The sequence shown here is derived from an EMBL/GenBank/DDBJ whole genome shotgun (WGS) entry which is preliminary data.</text>
</comment>
<keyword evidence="1" id="KW-0472">Membrane</keyword>
<dbReference type="PANTHER" id="PTHR34124">
    <property type="entry name" value="F16B3.27 PROTEIN-RELATED"/>
    <property type="match status" value="1"/>
</dbReference>
<sequence>MEDLAEKWSHLTLSERENTGFVLKKDQQAGEFIIAGQFLTPRFLNMEILARTFKQLWRSANGFRIRNQKENRVLFIFDNVGEVDRILKNQPWSFDKHLVMLQKYNSDIPVRELVFQKTLFWVQVHDIPVRFMTRKIAEEIYDTIGEVQKSTGAVDEEGGHFIRVRVLIDISLPLCRGRLITAENGKKIWISFKYERLPNFCFWCGRLNHSDKNCELWIESKGTFTPDQQQFNSNLRAAPYTSVEKDVIYVPGFYEREKPRARTEFHDVPTQPSSSVRAGEGVSVVMQPVEGMTEGGDDGEALTAIDGETLQAVDGIKEGEAQEINGVEFIENSAEFVKNPQMGMHTITMGSVTDSHYHTHKVFLFCNYILLGAASSCIFLTLSLRLFPSICGFFLILLHIFTIAGAVSGCAAAGSSGPSRWYAAHMVATVLTAIFQGSVSVLIFTRTGDFLGQLKSYVREDDGAVILKLAGGLCVLIFCLEWVVLTLAFFLKYYAYVESDNVGANSYAMRKSSKVGVVGQEEDLKNWPWPFQV</sequence>
<evidence type="ECO:0000313" key="4">
    <source>
        <dbReference type="EMBL" id="KAK9985297.1"/>
    </source>
</evidence>
<protein>
    <recommendedName>
        <fullName evidence="6">DUF4283 domain-containing protein</fullName>
    </recommendedName>
</protein>
<feature type="transmembrane region" description="Helical" evidence="1">
    <location>
        <begin position="362"/>
        <end position="382"/>
    </location>
</feature>
<gene>
    <name evidence="4" type="ORF">SO802_030248</name>
</gene>
<feature type="transmembrane region" description="Helical" evidence="1">
    <location>
        <begin position="465"/>
        <end position="491"/>
    </location>
</feature>
<evidence type="ECO:0000259" key="2">
    <source>
        <dbReference type="Pfam" id="PF14111"/>
    </source>
</evidence>
<dbReference type="EMBL" id="JAZDWU010000011">
    <property type="protein sequence ID" value="KAK9985297.1"/>
    <property type="molecule type" value="Genomic_DNA"/>
</dbReference>